<name>A0A4R3Z8V9_9FIRM</name>
<protein>
    <submittedName>
        <fullName evidence="2">Uncharacterized protein</fullName>
    </submittedName>
</protein>
<evidence type="ECO:0000313" key="3">
    <source>
        <dbReference type="Proteomes" id="UP000295515"/>
    </source>
</evidence>
<dbReference type="AlphaFoldDB" id="A0A4R3Z8V9"/>
<keyword evidence="1" id="KW-1133">Transmembrane helix</keyword>
<keyword evidence="3" id="KW-1185">Reference proteome</keyword>
<comment type="caution">
    <text evidence="2">The sequence shown here is derived from an EMBL/GenBank/DDBJ whole genome shotgun (WGS) entry which is preliminary data.</text>
</comment>
<sequence>MSKESESFKRGMVAGVKPLSEKFEEFKNEYIRINNITQKNQLDLGRLMNEFIKKLNEFERKEILGLSNNNVLSLYNDNEKSILVNTIYTLMNQSNESQKKYYSNLQKSLGIDNPNELTDSSQVEHIESDEKQYEFLMIILEFGYLQYHSFDFLEDIHYASLLYYIKHSEKDLDELKVKIQIKYNKLGEEFFCDRFLEKYYDDFNESIEDDKAKEKPFDCLKKIVDGRIGKICDSSYIVTEEEKIKELAYDYGYPALNSILGCIHIKLNKLKIKTIEDVTIIFTTRGMWYRNKGYFTYVVYKDIEDREYSRINNDEKLKLTFIDSFSQKKLNIDISHKCLCESELSILLKELKDKVEENYDIDDRIHNITDYDLEVRLLFAKLMINYIKECNLPYGYIMFVLSELNLLEKQLLRKCNHYFEDNLQSDDQLIEQITQLVDENSKASVFTAFMQMCIFVAYLEDKALKNEKLDYINRLGNKLEFDNDMMATIHNCSSLLLKIVYDEISLKDYIKIASKLHENIEKSYISLEVILGYKEAYFLKQLILHDSLTNDIKNDIQKELGVNLDFNYDNPLNTVSSSIVNTSKNHPIVTGVTIGLNPVSFIVLTSCIVLQSVNFMQHMFSLANKNLIKKGLIDYYKKSIDRYVQFDSLLDYKSISKLLKLKDSFK</sequence>
<reference evidence="2 3" key="1">
    <citation type="submission" date="2019-03" db="EMBL/GenBank/DDBJ databases">
        <title>Genomic Encyclopedia of Type Strains, Phase IV (KMG-IV): sequencing the most valuable type-strain genomes for metagenomic binning, comparative biology and taxonomic classification.</title>
        <authorList>
            <person name="Goeker M."/>
        </authorList>
    </citation>
    <scope>NUCLEOTIDE SEQUENCE [LARGE SCALE GENOMIC DNA]</scope>
    <source>
        <strain evidence="2 3">DSM 29487</strain>
    </source>
</reference>
<keyword evidence="1" id="KW-0812">Transmembrane</keyword>
<organism evidence="2 3">
    <name type="scientific">Longibaculum muris</name>
    <dbReference type="NCBI Taxonomy" id="1796628"/>
    <lineage>
        <taxon>Bacteria</taxon>
        <taxon>Bacillati</taxon>
        <taxon>Bacillota</taxon>
        <taxon>Erysipelotrichia</taxon>
        <taxon>Erysipelotrichales</taxon>
        <taxon>Coprobacillaceae</taxon>
        <taxon>Longibaculum</taxon>
    </lineage>
</organism>
<accession>A0A4R3Z8V9</accession>
<gene>
    <name evidence="2" type="ORF">EDD60_101139</name>
</gene>
<dbReference type="GeneID" id="98913964"/>
<evidence type="ECO:0000313" key="2">
    <source>
        <dbReference type="EMBL" id="TCW02835.1"/>
    </source>
</evidence>
<keyword evidence="1" id="KW-0472">Membrane</keyword>
<dbReference type="RefSeq" id="WP_066447379.1">
    <property type="nucleotide sequence ID" value="NZ_JANKBF010000002.1"/>
</dbReference>
<feature type="transmembrane region" description="Helical" evidence="1">
    <location>
        <begin position="588"/>
        <end position="610"/>
    </location>
</feature>
<dbReference type="Proteomes" id="UP000295515">
    <property type="component" value="Unassembled WGS sequence"/>
</dbReference>
<proteinExistence type="predicted"/>
<evidence type="ECO:0000256" key="1">
    <source>
        <dbReference type="SAM" id="Phobius"/>
    </source>
</evidence>
<dbReference type="EMBL" id="SMCQ01000001">
    <property type="protein sequence ID" value="TCW02835.1"/>
    <property type="molecule type" value="Genomic_DNA"/>
</dbReference>